<reference evidence="1 2" key="1">
    <citation type="submission" date="2015-10" db="EMBL/GenBank/DDBJ databases">
        <title>Full genome of DAOMC 229536 Phialocephala scopiformis, a fungal endophyte of spruce producing the potent anti-insectan compound rugulosin.</title>
        <authorList>
            <consortium name="DOE Joint Genome Institute"/>
            <person name="Walker A.K."/>
            <person name="Frasz S.L."/>
            <person name="Seifert K.A."/>
            <person name="Miller J.D."/>
            <person name="Mondo S.J."/>
            <person name="Labutti K."/>
            <person name="Lipzen A."/>
            <person name="Dockter R."/>
            <person name="Kennedy M."/>
            <person name="Grigoriev I.V."/>
            <person name="Spatafora J.W."/>
        </authorList>
    </citation>
    <scope>NUCLEOTIDE SEQUENCE [LARGE SCALE GENOMIC DNA]</scope>
    <source>
        <strain evidence="1 2">CBS 120377</strain>
    </source>
</reference>
<organism evidence="1 2">
    <name type="scientific">Mollisia scopiformis</name>
    <name type="common">Conifer needle endophyte fungus</name>
    <name type="synonym">Phialocephala scopiformis</name>
    <dbReference type="NCBI Taxonomy" id="149040"/>
    <lineage>
        <taxon>Eukaryota</taxon>
        <taxon>Fungi</taxon>
        <taxon>Dikarya</taxon>
        <taxon>Ascomycota</taxon>
        <taxon>Pezizomycotina</taxon>
        <taxon>Leotiomycetes</taxon>
        <taxon>Helotiales</taxon>
        <taxon>Mollisiaceae</taxon>
        <taxon>Mollisia</taxon>
    </lineage>
</organism>
<dbReference type="AlphaFoldDB" id="A0A194XAY9"/>
<dbReference type="RefSeq" id="XP_018071691.1">
    <property type="nucleotide sequence ID" value="XM_018209277.1"/>
</dbReference>
<dbReference type="Proteomes" id="UP000070700">
    <property type="component" value="Unassembled WGS sequence"/>
</dbReference>
<dbReference type="KEGG" id="psco:LY89DRAFT_584615"/>
<protein>
    <submittedName>
        <fullName evidence="1">Uncharacterized protein</fullName>
    </submittedName>
</protein>
<accession>A0A194XAY9</accession>
<evidence type="ECO:0000313" key="2">
    <source>
        <dbReference type="Proteomes" id="UP000070700"/>
    </source>
</evidence>
<sequence>MGNGHHHHEVDYYARNLKTVSTIYNLTVYPNNLPIIVNGSSAVPPSLFSANATGRVTPLGNFTSFEDSIEYFFALALVPAPPAYSVFSNAEVVEFSSGCPEVAASVAYLTTSVWSGNASAPGPYLSTLKQIAFWRFDKNGAVQDYDAWIPNLNDWNYLAEGKLDISNPLVQAGEIQQLCPLIQQRCTGSNQQYTDVNQCVSILSNKTFGNFDEVWGNNVVCRSIHVILALVNPVEHCPHVGPTGGGKCVDEPYNDGYFDDEALFGRPEGQVFVCDKKGGRGWRD</sequence>
<proteinExistence type="predicted"/>
<dbReference type="OrthoDB" id="10010954at2759"/>
<evidence type="ECO:0000313" key="1">
    <source>
        <dbReference type="EMBL" id="KUJ17336.1"/>
    </source>
</evidence>
<name>A0A194XAY9_MOLSC</name>
<keyword evidence="2" id="KW-1185">Reference proteome</keyword>
<dbReference type="GeneID" id="28819003"/>
<dbReference type="EMBL" id="KQ947414">
    <property type="protein sequence ID" value="KUJ17336.1"/>
    <property type="molecule type" value="Genomic_DNA"/>
</dbReference>
<dbReference type="InParanoid" id="A0A194XAY9"/>
<gene>
    <name evidence="1" type="ORF">LY89DRAFT_584615</name>
</gene>